<dbReference type="InterPro" id="IPR008271">
    <property type="entry name" value="Ser/Thr_kinase_AS"/>
</dbReference>
<evidence type="ECO:0000256" key="2">
    <source>
        <dbReference type="ARBA" id="ARBA00022527"/>
    </source>
</evidence>
<evidence type="ECO:0000256" key="7">
    <source>
        <dbReference type="ARBA" id="ARBA00022777"/>
    </source>
</evidence>
<dbReference type="GO" id="GO:0016236">
    <property type="term" value="P:macroautophagy"/>
    <property type="evidence" value="ECO:0007669"/>
    <property type="project" value="InterPro"/>
</dbReference>
<dbReference type="FunFam" id="1.10.510.10:FF:000722">
    <property type="entry name" value="Protein kinase family protein / WD-40 repeat family protein"/>
    <property type="match status" value="1"/>
</dbReference>
<keyword evidence="6" id="KW-0547">Nucleotide-binding</keyword>
<dbReference type="Pfam" id="PF00069">
    <property type="entry name" value="Pkinase"/>
    <property type="match status" value="1"/>
</dbReference>
<keyword evidence="7" id="KW-0418">Kinase</keyword>
<dbReference type="PRINTS" id="PR00320">
    <property type="entry name" value="GPROTEINBRPT"/>
</dbReference>
<dbReference type="Pfam" id="PF00400">
    <property type="entry name" value="WD40"/>
    <property type="match status" value="2"/>
</dbReference>
<dbReference type="SMART" id="SM00320">
    <property type="entry name" value="WD40"/>
    <property type="match status" value="5"/>
</dbReference>
<dbReference type="SUPFAM" id="SSF50978">
    <property type="entry name" value="WD40 repeat-like"/>
    <property type="match status" value="1"/>
</dbReference>
<feature type="region of interest" description="Disordered" evidence="11">
    <location>
        <begin position="1286"/>
        <end position="1327"/>
    </location>
</feature>
<feature type="region of interest" description="Disordered" evidence="11">
    <location>
        <begin position="1143"/>
        <end position="1162"/>
    </location>
</feature>
<keyword evidence="3 10" id="KW-0853">WD repeat</keyword>
<evidence type="ECO:0000256" key="6">
    <source>
        <dbReference type="ARBA" id="ARBA00022741"/>
    </source>
</evidence>
<dbReference type="GO" id="GO:0034272">
    <property type="term" value="C:phosphatidylinositol 3-kinase complex, class III, type II"/>
    <property type="evidence" value="ECO:0007669"/>
    <property type="project" value="TreeGrafter"/>
</dbReference>
<dbReference type="GO" id="GO:0005770">
    <property type="term" value="C:late endosome"/>
    <property type="evidence" value="ECO:0007669"/>
    <property type="project" value="TreeGrafter"/>
</dbReference>
<feature type="region of interest" description="Disordered" evidence="11">
    <location>
        <begin position="565"/>
        <end position="594"/>
    </location>
</feature>
<dbReference type="FunFam" id="1.25.10.10:FF:000370">
    <property type="entry name" value="phosphoinositide 3-kinase regulatory subunit 4-like"/>
    <property type="match status" value="1"/>
</dbReference>
<feature type="compositionally biased region" description="Polar residues" evidence="11">
    <location>
        <begin position="567"/>
        <end position="583"/>
    </location>
</feature>
<feature type="region of interest" description="Disordered" evidence="11">
    <location>
        <begin position="992"/>
        <end position="1076"/>
    </location>
</feature>
<dbReference type="Gene3D" id="1.10.510.10">
    <property type="entry name" value="Transferase(Phosphotransferase) domain 1"/>
    <property type="match status" value="1"/>
</dbReference>
<evidence type="ECO:0000256" key="10">
    <source>
        <dbReference type="PROSITE-ProRule" id="PRU00221"/>
    </source>
</evidence>
<evidence type="ECO:0000256" key="1">
    <source>
        <dbReference type="ARBA" id="ARBA00012513"/>
    </source>
</evidence>
<organism evidence="13 14">
    <name type="scientific">Ceratodon purpureus</name>
    <name type="common">Fire moss</name>
    <name type="synonym">Dicranum purpureum</name>
    <dbReference type="NCBI Taxonomy" id="3225"/>
    <lineage>
        <taxon>Eukaryota</taxon>
        <taxon>Viridiplantae</taxon>
        <taxon>Streptophyta</taxon>
        <taxon>Embryophyta</taxon>
        <taxon>Bryophyta</taxon>
        <taxon>Bryophytina</taxon>
        <taxon>Bryopsida</taxon>
        <taxon>Dicranidae</taxon>
        <taxon>Pseudoditrichales</taxon>
        <taxon>Ditrichaceae</taxon>
        <taxon>Ceratodon</taxon>
    </lineage>
</organism>
<evidence type="ECO:0000256" key="4">
    <source>
        <dbReference type="ARBA" id="ARBA00022679"/>
    </source>
</evidence>
<dbReference type="EMBL" id="CM026425">
    <property type="protein sequence ID" value="KAG0577435.1"/>
    <property type="molecule type" value="Genomic_DNA"/>
</dbReference>
<dbReference type="InterPro" id="IPR020472">
    <property type="entry name" value="WD40_PAC1"/>
</dbReference>
<dbReference type="PROSITE" id="PS50011">
    <property type="entry name" value="PROTEIN_KINASE_DOM"/>
    <property type="match status" value="1"/>
</dbReference>
<dbReference type="PROSITE" id="PS00108">
    <property type="entry name" value="PROTEIN_KINASE_ST"/>
    <property type="match status" value="1"/>
</dbReference>
<dbReference type="InterPro" id="IPR011009">
    <property type="entry name" value="Kinase-like_dom_sf"/>
</dbReference>
<dbReference type="InterPro" id="IPR011989">
    <property type="entry name" value="ARM-like"/>
</dbReference>
<feature type="compositionally biased region" description="Polar residues" evidence="11">
    <location>
        <begin position="1305"/>
        <end position="1327"/>
    </location>
</feature>
<evidence type="ECO:0000256" key="3">
    <source>
        <dbReference type="ARBA" id="ARBA00022574"/>
    </source>
</evidence>
<dbReference type="GO" id="GO:0034271">
    <property type="term" value="C:phosphatidylinositol 3-kinase complex, class III, type I"/>
    <property type="evidence" value="ECO:0007669"/>
    <property type="project" value="TreeGrafter"/>
</dbReference>
<dbReference type="Pfam" id="PF22956">
    <property type="entry name" value="VPS15-like_hel"/>
    <property type="match status" value="1"/>
</dbReference>
<dbReference type="GO" id="GO:0045324">
    <property type="term" value="P:late endosome to vacuole transport"/>
    <property type="evidence" value="ECO:0007669"/>
    <property type="project" value="InterPro"/>
</dbReference>
<accession>A0A8T0I3B1</accession>
<dbReference type="InterPro" id="IPR016024">
    <property type="entry name" value="ARM-type_fold"/>
</dbReference>
<gene>
    <name evidence="13" type="ORF">KC19_5G155700</name>
</gene>
<evidence type="ECO:0000256" key="11">
    <source>
        <dbReference type="SAM" id="MobiDB-lite"/>
    </source>
</evidence>
<dbReference type="InterPro" id="IPR055231">
    <property type="entry name" value="2AA_helical"/>
</dbReference>
<dbReference type="InterPro" id="IPR036322">
    <property type="entry name" value="WD40_repeat_dom_sf"/>
</dbReference>
<dbReference type="PROSITE" id="PS50294">
    <property type="entry name" value="WD_REPEATS_REGION"/>
    <property type="match status" value="2"/>
</dbReference>
<dbReference type="Gene3D" id="1.25.10.10">
    <property type="entry name" value="Leucine-rich Repeat Variant"/>
    <property type="match status" value="2"/>
</dbReference>
<dbReference type="GO" id="GO:0005524">
    <property type="term" value="F:ATP binding"/>
    <property type="evidence" value="ECO:0007669"/>
    <property type="project" value="UniProtKB-KW"/>
</dbReference>
<evidence type="ECO:0000256" key="9">
    <source>
        <dbReference type="PROSITE-ProRule" id="PRU00103"/>
    </source>
</evidence>
<dbReference type="GO" id="GO:0071561">
    <property type="term" value="C:nucleus-vacuole junction"/>
    <property type="evidence" value="ECO:0007669"/>
    <property type="project" value="TreeGrafter"/>
</dbReference>
<keyword evidence="14" id="KW-1185">Reference proteome</keyword>
<feature type="domain" description="Protein kinase" evidence="12">
    <location>
        <begin position="27"/>
        <end position="312"/>
    </location>
</feature>
<keyword evidence="5" id="KW-0677">Repeat</keyword>
<keyword evidence="8" id="KW-0067">ATP-binding</keyword>
<dbReference type="InterPro" id="IPR001680">
    <property type="entry name" value="WD40_rpt"/>
</dbReference>
<dbReference type="Proteomes" id="UP000822688">
    <property type="component" value="Chromosome 5"/>
</dbReference>
<keyword evidence="4" id="KW-0808">Transferase</keyword>
<feature type="repeat" description="WD" evidence="10">
    <location>
        <begin position="1734"/>
        <end position="1767"/>
    </location>
</feature>
<dbReference type="SUPFAM" id="SSF56112">
    <property type="entry name" value="Protein kinase-like (PK-like)"/>
    <property type="match status" value="1"/>
</dbReference>
<reference evidence="13" key="1">
    <citation type="submission" date="2020-06" db="EMBL/GenBank/DDBJ databases">
        <title>WGS assembly of Ceratodon purpureus strain R40.</title>
        <authorList>
            <person name="Carey S.B."/>
            <person name="Jenkins J."/>
            <person name="Shu S."/>
            <person name="Lovell J.T."/>
            <person name="Sreedasyam A."/>
            <person name="Maumus F."/>
            <person name="Tiley G.P."/>
            <person name="Fernandez-Pozo N."/>
            <person name="Barry K."/>
            <person name="Chen C."/>
            <person name="Wang M."/>
            <person name="Lipzen A."/>
            <person name="Daum C."/>
            <person name="Saski C.A."/>
            <person name="Payton A.C."/>
            <person name="Mcbreen J.C."/>
            <person name="Conrad R.E."/>
            <person name="Kollar L.M."/>
            <person name="Olsson S."/>
            <person name="Huttunen S."/>
            <person name="Landis J.B."/>
            <person name="Wickett N.J."/>
            <person name="Johnson M.G."/>
            <person name="Rensing S.A."/>
            <person name="Grimwood J."/>
            <person name="Schmutz J."/>
            <person name="Mcdaniel S.F."/>
        </authorList>
    </citation>
    <scope>NUCLEOTIDE SEQUENCE</scope>
    <source>
        <strain evidence="13">R40</strain>
    </source>
</reference>
<dbReference type="GO" id="GO:0006623">
    <property type="term" value="P:protein targeting to vacuole"/>
    <property type="evidence" value="ECO:0007669"/>
    <property type="project" value="TreeGrafter"/>
</dbReference>
<dbReference type="EC" id="2.7.11.1" evidence="1"/>
<evidence type="ECO:0000313" key="13">
    <source>
        <dbReference type="EMBL" id="KAG0577435.1"/>
    </source>
</evidence>
<dbReference type="GO" id="GO:0004674">
    <property type="term" value="F:protein serine/threonine kinase activity"/>
    <property type="evidence" value="ECO:0007669"/>
    <property type="project" value="UniProtKB-KW"/>
</dbReference>
<dbReference type="InterPro" id="IPR000719">
    <property type="entry name" value="Prot_kinase_dom"/>
</dbReference>
<evidence type="ECO:0000259" key="12">
    <source>
        <dbReference type="PROSITE" id="PS50011"/>
    </source>
</evidence>
<dbReference type="PANTHER" id="PTHR17583:SF0">
    <property type="entry name" value="PHOSPHOINOSITIDE 3-KINASE REGULATORY SUBUNIT 4"/>
    <property type="match status" value="1"/>
</dbReference>
<comment type="caution">
    <text evidence="13">The sequence shown here is derived from an EMBL/GenBank/DDBJ whole genome shotgun (WGS) entry which is preliminary data.</text>
</comment>
<dbReference type="Gene3D" id="2.130.10.10">
    <property type="entry name" value="YVTN repeat-like/Quinoprotein amine dehydrogenase"/>
    <property type="match status" value="3"/>
</dbReference>
<evidence type="ECO:0000313" key="14">
    <source>
        <dbReference type="Proteomes" id="UP000822688"/>
    </source>
</evidence>
<dbReference type="PROSITE" id="PS50082">
    <property type="entry name" value="WD_REPEATS_2"/>
    <property type="match status" value="2"/>
</dbReference>
<dbReference type="SMART" id="SM00220">
    <property type="entry name" value="S_TKc"/>
    <property type="match status" value="1"/>
</dbReference>
<sequence length="1767" mass="193933">MGNKLARTTQVSASEYYLHDLPSSYNLVLKEALGGGRFLKSVQCVHDEGLLLVKVYFKRGESPDLKEYEKKLHDIRDRLRDIEHSHVWPFQHWLETDKAAYLLRQYFFSNLHDRISTRPFLSLIEKKWLAFQLLHALKQSHERGVCHGDIKCENVLVTSWNWVYLADYYGSLKPTLLPADNPADFSFFFDTGGRRRCYLAPERFHEPNVDTLATSDAALTPAMDVFSAGCVIGEMFLEGKALFDLSQLLAYRQGKFDPRPSLEKIPDAGVRDMILDMINILPEKRLSADEYLKMWCPLVFPEYFSPLLHDFFSYLVPLDTDSRVAVTQSFFPEIRKQMLADSRRRQSREASGGGIAVLVSPRRLNLSPSQKKVDSDVGDFIVDEPPTNDSVGFLSDGEARPLTLSGSSHRIKAAAVAMAEAGSAVEEVVTEEVYENQVRELGGTFHERLLHTGEASMATHGITGSGRRKDDVTLPLEGGWRWDGDWEVDSSWSHSGVGVGVDEEGWRYRNINSGDQESGKGIGVEDGALKRIPSVSRSWTSTCTSDCVWRQRKWIRKRRRRPCNPMLISQPSIGSGLQGQDSSPEPKKVLQSGSQGTLDQSQQCEGMVLIASLLCSCLRNVKLPQARRGTIQLLKESSSYIDDDARLQHVIPYVVALLSDNAAIVRCAALQTLCDVLSLVQVFPASDAKIFPEYILPLLSMLPDDPEESVRIAYAANIHKIAETANRFMMHSQEIHEIGGLDSPINRARGSLLERKSTSPKQGGSGAHRSEGELAHLRETIARVIQELVMGQKQTPTIRRALLQHVGSLCRFFGPKHSNDFLLPILPAFLNDRDEQLRAVFFEHIVHVCLFVGQMSLEAYLLPYVEQALNDVEETVIVNATECLAALCTHRLLRKRVLLEAVERASPLLCHPSQWVRRAAITFVAATSANLEPTDSYAFLSPILLPFLRREPASLCSEVSLLACLKPPVSREVFNRVLSDVMLLQTEREKAAATKQGIQKTKSRRVAPIQPPPELSGFSGVRTGGERKKSDREGMYPTAGPVDVSQGLPRNNAKRAQVSGSGPQLLQKPLTGEGEDGEKMKAMEGYIRNLSSTMQTRMHNWEAENTEKLQASAIGFAAGVGAGFYSNYDGSSEGIPLYSVPLSEKKPDPAPTGQGGTPQAGEVHPSFNEEWSRVFGVRQGSAPFLMATIAGTPISASIGPASSQWANVAGHSSMSSIEPSLHRSHVAMTGSSAPRLLAGSVYQGPSPISYRKFEVLRDTGRQDSGEGLLATGFGSSIHSMATSKGSLASSSDMLGGGNSGEPSPVNVSASEASMDSGSPLLSSAGTAESSWRPRGVLIAHLQEHQRAVNEVAVSSDNVFLASASDDGTVKIWDCRRLERDISFRSRLTYPLQNEGRALHVSILGGGHQVAAASSKGTIHVFTVDYVARHGGSTERYTGISDTRKLDTQEGNVVTMQNLFTEGPSQLLYSTQRNAIHLWDLRSQTDAWTLRAKPDQGYTSAISVDPACNWLVSATSRGVLTLWDLRFQIPVNTWQHPACCPVESMCVLVPGKGTPTSTSQHPYVYVAAGRNEVALWNAEDGTCHQVLRLCADPAHTEMNTVPAALSHPLLNSQSLRDSRLVGGVKVADYRMDELNEPPPRLPGVRTLLPLSGGAALLTGGSDCRIRMWDRLRPDRSYHVCGPTMGKSSSSTDVVTYELRSLNGVRIVQETPMTDSRLSSKSPPKSVLAAAATDSAGCHRDCILSLASAQTNQRLLISSSRDGAIKVWK</sequence>
<evidence type="ECO:0000256" key="5">
    <source>
        <dbReference type="ARBA" id="ARBA00022737"/>
    </source>
</evidence>
<feature type="repeat" description="HEAT" evidence="9">
    <location>
        <begin position="695"/>
        <end position="733"/>
    </location>
</feature>
<dbReference type="CDD" id="cd13980">
    <property type="entry name" value="STKc_Vps15"/>
    <property type="match status" value="1"/>
</dbReference>
<dbReference type="PANTHER" id="PTHR17583">
    <property type="entry name" value="PHOSPHOINOSITIDE 3-KINASE REGULATORY SUBUNIT 4"/>
    <property type="match status" value="1"/>
</dbReference>
<keyword evidence="2" id="KW-0723">Serine/threonine-protein kinase</keyword>
<dbReference type="InterPro" id="IPR045162">
    <property type="entry name" value="Vps15-like"/>
</dbReference>
<dbReference type="PROSITE" id="PS50077">
    <property type="entry name" value="HEAT_REPEAT"/>
    <property type="match status" value="1"/>
</dbReference>
<proteinExistence type="predicted"/>
<feature type="compositionally biased region" description="Basic and acidic residues" evidence="11">
    <location>
        <begin position="1024"/>
        <end position="1034"/>
    </location>
</feature>
<dbReference type="SUPFAM" id="SSF48371">
    <property type="entry name" value="ARM repeat"/>
    <property type="match status" value="1"/>
</dbReference>
<evidence type="ECO:0000256" key="8">
    <source>
        <dbReference type="ARBA" id="ARBA00022840"/>
    </source>
</evidence>
<protein>
    <recommendedName>
        <fullName evidence="1">non-specific serine/threonine protein kinase</fullName>
        <ecNumber evidence="1">2.7.11.1</ecNumber>
    </recommendedName>
</protein>
<feature type="repeat" description="WD" evidence="10">
    <location>
        <begin position="1341"/>
        <end position="1373"/>
    </location>
</feature>
<dbReference type="InterPro" id="IPR021133">
    <property type="entry name" value="HEAT_type_2"/>
</dbReference>
<name>A0A8T0I3B1_CERPU</name>
<dbReference type="InterPro" id="IPR015943">
    <property type="entry name" value="WD40/YVTN_repeat-like_dom_sf"/>
</dbReference>